<sequence>MPVPDWQALRSQAFQVLHFGTHHGERSARLQIRERQKINGRSKACSKRWDDDHHRQRHGEAGFGTSRTDLVLELDGTSKRARDDLAHNVDSTVTERIRVFTVPPEYGTQGSPTPTSPSDALISRGLDNAGRMMCTRRPCDDPHGRCFDYTVASTDDIHVVTVDDVYDEGACVAESDEAQKSMELEVLSPSAPWGVHKGGVECSFDLPKQGPETDGALFFAPNPLNSDPAATATVANTYLGQINNSS</sequence>
<evidence type="ECO:0000256" key="1">
    <source>
        <dbReference type="SAM" id="MobiDB-lite"/>
    </source>
</evidence>
<proteinExistence type="predicted"/>
<protein>
    <submittedName>
        <fullName evidence="2">Uncharacterized protein</fullName>
    </submittedName>
</protein>
<dbReference type="EMBL" id="JAUJLE010000441">
    <property type="protein sequence ID" value="KAK0956289.1"/>
    <property type="molecule type" value="Genomic_DNA"/>
</dbReference>
<evidence type="ECO:0000313" key="3">
    <source>
        <dbReference type="Proteomes" id="UP001175353"/>
    </source>
</evidence>
<dbReference type="AlphaFoldDB" id="A0AAN6H5Z5"/>
<dbReference type="Proteomes" id="UP001175353">
    <property type="component" value="Unassembled WGS sequence"/>
</dbReference>
<evidence type="ECO:0000313" key="2">
    <source>
        <dbReference type="EMBL" id="KAK0956289.1"/>
    </source>
</evidence>
<accession>A0AAN6H5Z5</accession>
<gene>
    <name evidence="2" type="ORF">LTR91_022445</name>
</gene>
<feature type="region of interest" description="Disordered" evidence="1">
    <location>
        <begin position="37"/>
        <end position="63"/>
    </location>
</feature>
<feature type="compositionally biased region" description="Basic and acidic residues" evidence="1">
    <location>
        <begin position="47"/>
        <end position="60"/>
    </location>
</feature>
<reference evidence="2" key="1">
    <citation type="submission" date="2023-06" db="EMBL/GenBank/DDBJ databases">
        <title>Black Yeasts Isolated from many extreme environments.</title>
        <authorList>
            <person name="Coleine C."/>
            <person name="Stajich J.E."/>
            <person name="Selbmann L."/>
        </authorList>
    </citation>
    <scope>NUCLEOTIDE SEQUENCE</scope>
    <source>
        <strain evidence="2">CCFEE 5200</strain>
    </source>
</reference>
<name>A0AAN6H5Z5_9PEZI</name>
<keyword evidence="3" id="KW-1185">Reference proteome</keyword>
<comment type="caution">
    <text evidence="2">The sequence shown here is derived from an EMBL/GenBank/DDBJ whole genome shotgun (WGS) entry which is preliminary data.</text>
</comment>
<organism evidence="2 3">
    <name type="scientific">Friedmanniomyces endolithicus</name>
    <dbReference type="NCBI Taxonomy" id="329885"/>
    <lineage>
        <taxon>Eukaryota</taxon>
        <taxon>Fungi</taxon>
        <taxon>Dikarya</taxon>
        <taxon>Ascomycota</taxon>
        <taxon>Pezizomycotina</taxon>
        <taxon>Dothideomycetes</taxon>
        <taxon>Dothideomycetidae</taxon>
        <taxon>Mycosphaerellales</taxon>
        <taxon>Teratosphaeriaceae</taxon>
        <taxon>Friedmanniomyces</taxon>
    </lineage>
</organism>